<dbReference type="InterPro" id="IPR000477">
    <property type="entry name" value="RT_dom"/>
</dbReference>
<dbReference type="NCBIfam" id="TIGR04416">
    <property type="entry name" value="group_II_RT_mat"/>
    <property type="match status" value="1"/>
</dbReference>
<evidence type="ECO:0000313" key="3">
    <source>
        <dbReference type="EMBL" id="MDR6412307.1"/>
    </source>
</evidence>
<dbReference type="Gene3D" id="3.30.70.270">
    <property type="match status" value="1"/>
</dbReference>
<dbReference type="PANTHER" id="PTHR34047">
    <property type="entry name" value="NUCLEAR INTRON MATURASE 1, MITOCHONDRIAL-RELATED"/>
    <property type="match status" value="1"/>
</dbReference>
<evidence type="ECO:0000256" key="1">
    <source>
        <dbReference type="ARBA" id="ARBA00034120"/>
    </source>
</evidence>
<gene>
    <name evidence="3" type="ORF">J2804_005742</name>
</gene>
<dbReference type="Pfam" id="PF00078">
    <property type="entry name" value="RVT_1"/>
    <property type="match status" value="1"/>
</dbReference>
<keyword evidence="3" id="KW-0808">Transferase</keyword>
<dbReference type="CDD" id="cd01651">
    <property type="entry name" value="RT_G2_intron"/>
    <property type="match status" value="1"/>
</dbReference>
<keyword evidence="4" id="KW-1185">Reference proteome</keyword>
<dbReference type="InterPro" id="IPR043502">
    <property type="entry name" value="DNA/RNA_pol_sf"/>
</dbReference>
<dbReference type="Pfam" id="PF13655">
    <property type="entry name" value="RVT_N"/>
    <property type="match status" value="1"/>
</dbReference>
<dbReference type="SUPFAM" id="SSF56672">
    <property type="entry name" value="DNA/RNA polymerases"/>
    <property type="match status" value="1"/>
</dbReference>
<proteinExistence type="inferred from homology"/>
<feature type="domain" description="Reverse transcriptase" evidence="2">
    <location>
        <begin position="95"/>
        <end position="327"/>
    </location>
</feature>
<dbReference type="InterPro" id="IPR051083">
    <property type="entry name" value="GrpII_Intron_Splice-Mob/Def"/>
</dbReference>
<dbReference type="InterPro" id="IPR025960">
    <property type="entry name" value="RVT_N"/>
</dbReference>
<organism evidence="3 4">
    <name type="scientific">Paraburkholderia terricola</name>
    <dbReference type="NCBI Taxonomy" id="169427"/>
    <lineage>
        <taxon>Bacteria</taxon>
        <taxon>Pseudomonadati</taxon>
        <taxon>Pseudomonadota</taxon>
        <taxon>Betaproteobacteria</taxon>
        <taxon>Burkholderiales</taxon>
        <taxon>Burkholderiaceae</taxon>
        <taxon>Paraburkholderia</taxon>
    </lineage>
</organism>
<keyword evidence="3" id="KW-0695">RNA-directed DNA polymerase</keyword>
<accession>A0ABU1M034</accession>
<dbReference type="EMBL" id="JAVDRP010000017">
    <property type="protein sequence ID" value="MDR6412307.1"/>
    <property type="molecule type" value="Genomic_DNA"/>
</dbReference>
<dbReference type="Proteomes" id="UP001264340">
    <property type="component" value="Unassembled WGS sequence"/>
</dbReference>
<evidence type="ECO:0000259" key="2">
    <source>
        <dbReference type="PROSITE" id="PS50878"/>
    </source>
</evidence>
<dbReference type="InterPro" id="IPR043128">
    <property type="entry name" value="Rev_trsase/Diguanyl_cyclase"/>
</dbReference>
<dbReference type="PANTHER" id="PTHR34047:SF10">
    <property type="entry name" value="GROUP II INTRON-ASSOCIATED OPEN READING FRAME"/>
    <property type="match status" value="1"/>
</dbReference>
<name>A0ABU1M034_9BURK</name>
<evidence type="ECO:0000313" key="4">
    <source>
        <dbReference type="Proteomes" id="UP001264340"/>
    </source>
</evidence>
<reference evidence="3 4" key="1">
    <citation type="submission" date="2023-07" db="EMBL/GenBank/DDBJ databases">
        <title>Sorghum-associated microbial communities from plants grown in Nebraska, USA.</title>
        <authorList>
            <person name="Schachtman D."/>
        </authorList>
    </citation>
    <scope>NUCLEOTIDE SEQUENCE [LARGE SCALE GENOMIC DNA]</scope>
    <source>
        <strain evidence="3 4">DS1316</strain>
    </source>
</reference>
<protein>
    <submittedName>
        <fullName evidence="3">Group II intron reverse transcriptase/maturase</fullName>
    </submittedName>
</protein>
<dbReference type="GO" id="GO:0003964">
    <property type="term" value="F:RNA-directed DNA polymerase activity"/>
    <property type="evidence" value="ECO:0007669"/>
    <property type="project" value="UniProtKB-KW"/>
</dbReference>
<keyword evidence="3" id="KW-0548">Nucleotidyltransferase</keyword>
<sequence length="386" mass="43638">MTVRQPGTGAFSDHARHWHEIDWARCHREVRRLQARIVKARQAGRHGKVKALQWLLTHSFSGKSLAVKRVTENRGKRTPGVDGVIWSTPGAKFEAVSSLKRRGYRPCPLRRIYIPKANGKQRPLGIPCMIDRAQQALHLLALEPVAETTADQNSYGFRTARSTADAIQQCFIALGRKDCARWILEADIRSCFDEISHDWLVAHIPMDKDVLRQWLKAGYLQDHVFHSTEAGTPQGGVVSPTLMNLTLDGLERMLLVRFARGRNYAPKVHIIRYADDFIITGASREVLADEVRPMVEQFLAQRGLSLSPEKTRITHIDDGFDFLGMNVRKYGGKLLIKPARKNVHAFLRKVRDIVKGSKALRHDALIRLLNPVLRKRPVKSGQASPV</sequence>
<dbReference type="PROSITE" id="PS50878">
    <property type="entry name" value="RT_POL"/>
    <property type="match status" value="1"/>
</dbReference>
<dbReference type="InterPro" id="IPR030931">
    <property type="entry name" value="Group_II_RT_mat"/>
</dbReference>
<comment type="similarity">
    <text evidence="1">Belongs to the bacterial reverse transcriptase family.</text>
</comment>
<comment type="caution">
    <text evidence="3">The sequence shown here is derived from an EMBL/GenBank/DDBJ whole genome shotgun (WGS) entry which is preliminary data.</text>
</comment>